<sequence>MSLTGAGTALGADDEGALRNIARRMVDSRLTDNKKRIIALKKQDQGLSQKAIAQKLTELGGKKITHQVVSKAWGQFVMSLSDQT</sequence>
<proteinExistence type="predicted"/>
<name>A0ACD3T3L4_PHODM</name>
<evidence type="ECO:0000313" key="1">
    <source>
        <dbReference type="EMBL" id="TMX78522.1"/>
    </source>
</evidence>
<accession>A0ACD3T3L4</accession>
<dbReference type="EMBL" id="PZOJ01000002">
    <property type="protein sequence ID" value="TMX78522.1"/>
    <property type="molecule type" value="Genomic_DNA"/>
</dbReference>
<protein>
    <submittedName>
        <fullName evidence="1">Uncharacterized protein</fullName>
    </submittedName>
</protein>
<reference evidence="1" key="1">
    <citation type="submission" date="2018-03" db="EMBL/GenBank/DDBJ databases">
        <title>Genomic characterization of a polymicrobial infection associated with a disease outbreak in Pacific white shrimp (Litopenaeus vannamei).</title>
        <authorList>
            <person name="Turner J.W."/>
            <person name="Bachand P.T."/>
            <person name="Tallman J."/>
            <person name="Elledge N.C."/>
            <person name="Pinnell L.J."/>
            <person name="Laughlin R.C."/>
            <person name="Zimba P.V."/>
        </authorList>
    </citation>
    <scope>NUCLEOTIDE SEQUENCE</scope>
    <source>
        <strain evidence="1">Hep-2b-22</strain>
    </source>
</reference>
<evidence type="ECO:0000313" key="2">
    <source>
        <dbReference type="Proteomes" id="UP000718715"/>
    </source>
</evidence>
<comment type="caution">
    <text evidence="1">The sequence shown here is derived from an EMBL/GenBank/DDBJ whole genome shotgun (WGS) entry which is preliminary data.</text>
</comment>
<dbReference type="Proteomes" id="UP000718715">
    <property type="component" value="Unassembled WGS sequence"/>
</dbReference>
<keyword evidence="2" id="KW-1185">Reference proteome</keyword>
<organism evidence="1 2">
    <name type="scientific">Photobacterium damselae</name>
    <dbReference type="NCBI Taxonomy" id="38293"/>
    <lineage>
        <taxon>Bacteria</taxon>
        <taxon>Pseudomonadati</taxon>
        <taxon>Pseudomonadota</taxon>
        <taxon>Gammaproteobacteria</taxon>
        <taxon>Vibrionales</taxon>
        <taxon>Vibrionaceae</taxon>
        <taxon>Photobacterium</taxon>
    </lineage>
</organism>
<gene>
    <name evidence="1" type="ORF">DA092_01640</name>
</gene>